<sequence length="220" mass="24435">MKLSLLVSLISLFASCNLACRRENNVNFAKGAITTKLDYRLKGHVIQTAFSSSQIACGHLCLKNSRCRSINYKRPSGDGRGLCELNDSGLQDVLGAKDLTKVDEGFVFAQFTSDKDDESSCADNELDSKDLCKAGWKTYNGFCYKVFDELSNFYQANLNCISEGAGLVWIEDFDELDFLDTILADGEKVFVGMTDIAVEGHWVWMDGSAPKLSPLWHAWP</sequence>
<reference evidence="4" key="1">
    <citation type="submission" date="2023-01" db="EMBL/GenBank/DDBJ databases">
        <title>Genome assembly of the deep-sea coral Lophelia pertusa.</title>
        <authorList>
            <person name="Herrera S."/>
            <person name="Cordes E."/>
        </authorList>
    </citation>
    <scope>NUCLEOTIDE SEQUENCE</scope>
    <source>
        <strain evidence="4">USNM1676648</strain>
        <tissue evidence="4">Polyp</tissue>
    </source>
</reference>
<evidence type="ECO:0000256" key="1">
    <source>
        <dbReference type="SAM" id="SignalP"/>
    </source>
</evidence>
<accession>A0A9W9Z000</accession>
<dbReference type="AlphaFoldDB" id="A0A9W9Z000"/>
<name>A0A9W9Z000_9CNID</name>
<evidence type="ECO:0000259" key="2">
    <source>
        <dbReference type="PROSITE" id="PS50041"/>
    </source>
</evidence>
<dbReference type="Gene3D" id="3.50.4.10">
    <property type="entry name" value="Hepatocyte Growth Factor"/>
    <property type="match status" value="1"/>
</dbReference>
<dbReference type="InterPro" id="IPR016186">
    <property type="entry name" value="C-type_lectin-like/link_sf"/>
</dbReference>
<organism evidence="4 5">
    <name type="scientific">Desmophyllum pertusum</name>
    <dbReference type="NCBI Taxonomy" id="174260"/>
    <lineage>
        <taxon>Eukaryota</taxon>
        <taxon>Metazoa</taxon>
        <taxon>Cnidaria</taxon>
        <taxon>Anthozoa</taxon>
        <taxon>Hexacorallia</taxon>
        <taxon>Scleractinia</taxon>
        <taxon>Caryophylliina</taxon>
        <taxon>Caryophylliidae</taxon>
        <taxon>Desmophyllum</taxon>
    </lineage>
</organism>
<dbReference type="InterPro" id="IPR003609">
    <property type="entry name" value="Pan_app"/>
</dbReference>
<dbReference type="InterPro" id="IPR050111">
    <property type="entry name" value="C-type_lectin/snaclec_domain"/>
</dbReference>
<comment type="caution">
    <text evidence="4">The sequence shown here is derived from an EMBL/GenBank/DDBJ whole genome shotgun (WGS) entry which is preliminary data.</text>
</comment>
<feature type="signal peptide" evidence="1">
    <location>
        <begin position="1"/>
        <end position="19"/>
    </location>
</feature>
<dbReference type="Pfam" id="PF00059">
    <property type="entry name" value="Lectin_C"/>
    <property type="match status" value="1"/>
</dbReference>
<feature type="chain" id="PRO_5040739855" description="C-type lectin domain-containing protein" evidence="1">
    <location>
        <begin position="20"/>
        <end position="220"/>
    </location>
</feature>
<dbReference type="PROSITE" id="PS51257">
    <property type="entry name" value="PROKAR_LIPOPROTEIN"/>
    <property type="match status" value="1"/>
</dbReference>
<dbReference type="InterPro" id="IPR001304">
    <property type="entry name" value="C-type_lectin-like"/>
</dbReference>
<dbReference type="Gene3D" id="3.10.100.10">
    <property type="entry name" value="Mannose-Binding Protein A, subunit A"/>
    <property type="match status" value="1"/>
</dbReference>
<dbReference type="EMBL" id="MU826836">
    <property type="protein sequence ID" value="KAJ7372490.1"/>
    <property type="molecule type" value="Genomic_DNA"/>
</dbReference>
<evidence type="ECO:0000313" key="5">
    <source>
        <dbReference type="Proteomes" id="UP001163046"/>
    </source>
</evidence>
<dbReference type="CDD" id="cd00037">
    <property type="entry name" value="CLECT"/>
    <property type="match status" value="1"/>
</dbReference>
<dbReference type="SUPFAM" id="SSF56436">
    <property type="entry name" value="C-type lectin-like"/>
    <property type="match status" value="1"/>
</dbReference>
<dbReference type="InterPro" id="IPR016187">
    <property type="entry name" value="CTDL_fold"/>
</dbReference>
<dbReference type="Proteomes" id="UP001163046">
    <property type="component" value="Unassembled WGS sequence"/>
</dbReference>
<evidence type="ECO:0000259" key="3">
    <source>
        <dbReference type="PROSITE" id="PS50948"/>
    </source>
</evidence>
<dbReference type="PROSITE" id="PS50948">
    <property type="entry name" value="PAN"/>
    <property type="match status" value="1"/>
</dbReference>
<feature type="domain" description="C-type lectin" evidence="2">
    <location>
        <begin position="139"/>
        <end position="220"/>
    </location>
</feature>
<evidence type="ECO:0008006" key="6">
    <source>
        <dbReference type="Google" id="ProtNLM"/>
    </source>
</evidence>
<dbReference type="PANTHER" id="PTHR22803">
    <property type="entry name" value="MANNOSE, PHOSPHOLIPASE, LECTIN RECEPTOR RELATED"/>
    <property type="match status" value="1"/>
</dbReference>
<keyword evidence="1" id="KW-0732">Signal</keyword>
<protein>
    <recommendedName>
        <fullName evidence="6">C-type lectin domain-containing protein</fullName>
    </recommendedName>
</protein>
<dbReference type="Pfam" id="PF00024">
    <property type="entry name" value="PAN_1"/>
    <property type="match status" value="1"/>
</dbReference>
<dbReference type="PROSITE" id="PS50041">
    <property type="entry name" value="C_TYPE_LECTIN_2"/>
    <property type="match status" value="1"/>
</dbReference>
<feature type="domain" description="Apple" evidence="3">
    <location>
        <begin position="20"/>
        <end position="113"/>
    </location>
</feature>
<evidence type="ECO:0000313" key="4">
    <source>
        <dbReference type="EMBL" id="KAJ7372490.1"/>
    </source>
</evidence>
<dbReference type="OrthoDB" id="418245at2759"/>
<keyword evidence="5" id="KW-1185">Reference proteome</keyword>
<gene>
    <name evidence="4" type="ORF">OS493_018997</name>
</gene>
<proteinExistence type="predicted"/>